<dbReference type="PANTHER" id="PTHR45748">
    <property type="entry name" value="1-PHOSPHATIDYLINOSITOL 3-PHOSPHATE 5-KINASE-RELATED"/>
    <property type="match status" value="1"/>
</dbReference>
<feature type="transmembrane region" description="Helical" evidence="1">
    <location>
        <begin position="205"/>
        <end position="224"/>
    </location>
</feature>
<reference evidence="2 3" key="1">
    <citation type="journal article" date="2021" name="BMC Genomics">
        <title>Datura genome reveals duplications of psychoactive alkaloid biosynthetic genes and high mutation rate following tissue culture.</title>
        <authorList>
            <person name="Rajewski A."/>
            <person name="Carter-House D."/>
            <person name="Stajich J."/>
            <person name="Litt A."/>
        </authorList>
    </citation>
    <scope>NUCLEOTIDE SEQUENCE [LARGE SCALE GENOMIC DNA]</scope>
    <source>
        <strain evidence="2">AR-01</strain>
    </source>
</reference>
<keyword evidence="3" id="KW-1185">Reference proteome</keyword>
<proteinExistence type="predicted"/>
<organism evidence="2 3">
    <name type="scientific">Datura stramonium</name>
    <name type="common">Jimsonweed</name>
    <name type="synonym">Common thornapple</name>
    <dbReference type="NCBI Taxonomy" id="4076"/>
    <lineage>
        <taxon>Eukaryota</taxon>
        <taxon>Viridiplantae</taxon>
        <taxon>Streptophyta</taxon>
        <taxon>Embryophyta</taxon>
        <taxon>Tracheophyta</taxon>
        <taxon>Spermatophyta</taxon>
        <taxon>Magnoliopsida</taxon>
        <taxon>eudicotyledons</taxon>
        <taxon>Gunneridae</taxon>
        <taxon>Pentapetalae</taxon>
        <taxon>asterids</taxon>
        <taxon>lamiids</taxon>
        <taxon>Solanales</taxon>
        <taxon>Solanaceae</taxon>
        <taxon>Solanoideae</taxon>
        <taxon>Datureae</taxon>
        <taxon>Datura</taxon>
    </lineage>
</organism>
<evidence type="ECO:0000313" key="2">
    <source>
        <dbReference type="EMBL" id="MCD9641349.1"/>
    </source>
</evidence>
<gene>
    <name evidence="2" type="ORF">HAX54_027506</name>
</gene>
<dbReference type="EMBL" id="JACEIK010003339">
    <property type="protein sequence ID" value="MCD9641349.1"/>
    <property type="molecule type" value="Genomic_DNA"/>
</dbReference>
<dbReference type="PANTHER" id="PTHR45748:SF7">
    <property type="entry name" value="1-PHOSPHATIDYLINOSITOL 3-PHOSPHATE 5-KINASE-RELATED"/>
    <property type="match status" value="1"/>
</dbReference>
<evidence type="ECO:0000256" key="1">
    <source>
        <dbReference type="SAM" id="Phobius"/>
    </source>
</evidence>
<comment type="caution">
    <text evidence="2">The sequence shown here is derived from an EMBL/GenBank/DDBJ whole genome shotgun (WGS) entry which is preliminary data.</text>
</comment>
<protein>
    <submittedName>
        <fullName evidence="2">Uncharacterized protein</fullName>
    </submittedName>
</protein>
<accession>A0ABS8V5C1</accession>
<dbReference type="Proteomes" id="UP000823775">
    <property type="component" value="Unassembled WGS sequence"/>
</dbReference>
<keyword evidence="1" id="KW-0472">Membrane</keyword>
<keyword evidence="1" id="KW-1133">Transmembrane helix</keyword>
<keyword evidence="1" id="KW-0812">Transmembrane</keyword>
<sequence length="225" mass="25601">MNHLKMAIVKIDVHQPDVLLVEISVLLPGANGDDLKKIKLVLRYSIFASYHLALETSFLADEGPSELPLNSPIIVALPDKSSTIGRNFDKPLGRFLKDNLFDQSYKCSSCEMPSEAHVQCYTHRQGTLTISVKNLLESLLPGEREGKIWMWRRLLRCPRVKEFPPATQRVMCMMLLGVYAFRSYQNLVFQTMQLLAEWLAMGIRYIETVFGFMGMLLFCSLPAVL</sequence>
<evidence type="ECO:0000313" key="3">
    <source>
        <dbReference type="Proteomes" id="UP000823775"/>
    </source>
</evidence>
<name>A0ABS8V5C1_DATST</name>